<sequence length="388" mass="41862">MIGRRKIAQSDQTYPGERSSLEESAERDDTGPASYAEAKDSRQGVAAEDPVKPDAPQKLTGPTWKYVASKTLREFLGDDCLQLAAGLTYYLVLALFPALLAILSILGLVGQSQQTVETVTGIITDLGGGTIAQTLTPTLTELAQNSTAGLAFIIGLLVALWSASGYVVAFGKAMNRIYEKDEGRPVWKLRPVMLLVTLGAVILVVIAALILVVSGPVAQAIGDAIGIGSTAILVWQIAKWPILLVIAIVLVALLYHATPNVRQPRMKWISLGSVFAIVVWVLASAAFAFYIANFSNYAKTYGSLAGVIIFLLWLWITNIALLLGAELNAEIERGRQLQGGIRAEEDIQLPPRDTTTLDKAEKKNAKDTRRARALRKSRGKNAQPTRNA</sequence>
<dbReference type="Pfam" id="PF03631">
    <property type="entry name" value="Virul_fac_BrkB"/>
    <property type="match status" value="1"/>
</dbReference>
<evidence type="ECO:0000256" key="4">
    <source>
        <dbReference type="ARBA" id="ARBA00022989"/>
    </source>
</evidence>
<evidence type="ECO:0000256" key="3">
    <source>
        <dbReference type="ARBA" id="ARBA00022692"/>
    </source>
</evidence>
<dbReference type="PANTHER" id="PTHR30213">
    <property type="entry name" value="INNER MEMBRANE PROTEIN YHJD"/>
    <property type="match status" value="1"/>
</dbReference>
<dbReference type="EMBL" id="FXZC01000014">
    <property type="protein sequence ID" value="SMY00878.1"/>
    <property type="molecule type" value="Genomic_DNA"/>
</dbReference>
<evidence type="ECO:0000256" key="7">
    <source>
        <dbReference type="SAM" id="Phobius"/>
    </source>
</evidence>
<feature type="transmembrane region" description="Helical" evidence="7">
    <location>
        <begin position="192"/>
        <end position="213"/>
    </location>
</feature>
<feature type="region of interest" description="Disordered" evidence="6">
    <location>
        <begin position="346"/>
        <end position="388"/>
    </location>
</feature>
<feature type="region of interest" description="Disordered" evidence="6">
    <location>
        <begin position="1"/>
        <end position="58"/>
    </location>
</feature>
<proteinExistence type="predicted"/>
<keyword evidence="2" id="KW-1003">Cell membrane</keyword>
<reference evidence="8 9" key="1">
    <citation type="submission" date="2017-03" db="EMBL/GenBank/DDBJ databases">
        <authorList>
            <person name="Afonso C.L."/>
            <person name="Miller P.J."/>
            <person name="Scott M.A."/>
            <person name="Spackman E."/>
            <person name="Goraichik I."/>
            <person name="Dimitrov K.M."/>
            <person name="Suarez D.L."/>
            <person name="Swayne D.E."/>
        </authorList>
    </citation>
    <scope>NUCLEOTIDE SEQUENCE [LARGE SCALE GENOMIC DNA]</scope>
    <source>
        <strain evidence="8 9">CIP 102111</strain>
    </source>
</reference>
<feature type="transmembrane region" description="Helical" evidence="7">
    <location>
        <begin position="304"/>
        <end position="325"/>
    </location>
</feature>
<dbReference type="Proteomes" id="UP000234333">
    <property type="component" value="Unassembled WGS sequence"/>
</dbReference>
<organism evidence="8 9">
    <name type="scientific">Brevibacterium casei CIP 102111</name>
    <dbReference type="NCBI Taxonomy" id="1255625"/>
    <lineage>
        <taxon>Bacteria</taxon>
        <taxon>Bacillati</taxon>
        <taxon>Actinomycetota</taxon>
        <taxon>Actinomycetes</taxon>
        <taxon>Micrococcales</taxon>
        <taxon>Brevibacteriaceae</taxon>
        <taxon>Brevibacterium</taxon>
    </lineage>
</organism>
<dbReference type="PANTHER" id="PTHR30213:SF0">
    <property type="entry name" value="UPF0761 MEMBRANE PROTEIN YIHY"/>
    <property type="match status" value="1"/>
</dbReference>
<dbReference type="NCBIfam" id="TIGR00765">
    <property type="entry name" value="yihY_not_rbn"/>
    <property type="match status" value="1"/>
</dbReference>
<comment type="subcellular location">
    <subcellularLocation>
        <location evidence="1">Cell membrane</location>
        <topology evidence="1">Multi-pass membrane protein</topology>
    </subcellularLocation>
</comment>
<gene>
    <name evidence="8" type="ORF">BC102111_03457</name>
</gene>
<evidence type="ECO:0000313" key="9">
    <source>
        <dbReference type="Proteomes" id="UP000234333"/>
    </source>
</evidence>
<keyword evidence="4 7" id="KW-1133">Transmembrane helix</keyword>
<dbReference type="InterPro" id="IPR017039">
    <property type="entry name" value="Virul_fac_BrkB"/>
</dbReference>
<feature type="transmembrane region" description="Helical" evidence="7">
    <location>
        <begin position="268"/>
        <end position="292"/>
    </location>
</feature>
<evidence type="ECO:0000256" key="2">
    <source>
        <dbReference type="ARBA" id="ARBA00022475"/>
    </source>
</evidence>
<dbReference type="GO" id="GO:0005886">
    <property type="term" value="C:plasma membrane"/>
    <property type="evidence" value="ECO:0007669"/>
    <property type="project" value="UniProtKB-SubCell"/>
</dbReference>
<name>A0A2H1KMP1_9MICO</name>
<feature type="transmembrane region" description="Helical" evidence="7">
    <location>
        <begin position="87"/>
        <end position="109"/>
    </location>
</feature>
<dbReference type="AlphaFoldDB" id="A0A2H1KMP1"/>
<feature type="transmembrane region" description="Helical" evidence="7">
    <location>
        <begin position="148"/>
        <end position="171"/>
    </location>
</feature>
<keyword evidence="3 7" id="KW-0812">Transmembrane</keyword>
<protein>
    <submittedName>
        <fullName evidence="8">Membrane protein</fullName>
    </submittedName>
</protein>
<feature type="transmembrane region" description="Helical" evidence="7">
    <location>
        <begin position="233"/>
        <end position="256"/>
    </location>
</feature>
<feature type="compositionally biased region" description="Basic and acidic residues" evidence="6">
    <location>
        <begin position="355"/>
        <end position="370"/>
    </location>
</feature>
<evidence type="ECO:0000256" key="6">
    <source>
        <dbReference type="SAM" id="MobiDB-lite"/>
    </source>
</evidence>
<evidence type="ECO:0000313" key="8">
    <source>
        <dbReference type="EMBL" id="SMY00878.1"/>
    </source>
</evidence>
<evidence type="ECO:0000256" key="1">
    <source>
        <dbReference type="ARBA" id="ARBA00004651"/>
    </source>
</evidence>
<keyword evidence="5 7" id="KW-0472">Membrane</keyword>
<accession>A0A2H1KMP1</accession>
<evidence type="ECO:0000256" key="5">
    <source>
        <dbReference type="ARBA" id="ARBA00023136"/>
    </source>
</evidence>